<accession>R8BDW2</accession>
<dbReference type="Gene3D" id="3.40.50.150">
    <property type="entry name" value="Vaccinia Virus protein VP39"/>
    <property type="match status" value="1"/>
</dbReference>
<dbReference type="EMBL" id="KB933264">
    <property type="protein sequence ID" value="EON97487.1"/>
    <property type="molecule type" value="Genomic_DNA"/>
</dbReference>
<comment type="similarity">
    <text evidence="1">Belongs to the methyltransferase superfamily. LaeA methyltransferase family.</text>
</comment>
<reference evidence="3" key="1">
    <citation type="journal article" date="2013" name="Genome Announc.">
        <title>Draft genome sequence of the ascomycete Phaeoacremonium aleophilum strain UCR-PA7, a causal agent of the esca disease complex in grapevines.</title>
        <authorList>
            <person name="Blanco-Ulate B."/>
            <person name="Rolshausen P."/>
            <person name="Cantu D."/>
        </authorList>
    </citation>
    <scope>NUCLEOTIDE SEQUENCE [LARGE SCALE GENOMIC DNA]</scope>
    <source>
        <strain evidence="3">UCR-PA7</strain>
    </source>
</reference>
<dbReference type="InterPro" id="IPR029063">
    <property type="entry name" value="SAM-dependent_MTases_sf"/>
</dbReference>
<gene>
    <name evidence="2" type="ORF">UCRPA7_7099</name>
</gene>
<dbReference type="GeneID" id="19327824"/>
<dbReference type="OrthoDB" id="2013972at2759"/>
<name>R8BDW2_PHAM7</name>
<dbReference type="eggNOG" id="ENOG502QRP4">
    <property type="taxonomic scope" value="Eukaryota"/>
</dbReference>
<dbReference type="Proteomes" id="UP000014074">
    <property type="component" value="Unassembled WGS sequence"/>
</dbReference>
<dbReference type="GO" id="GO:0008168">
    <property type="term" value="F:methyltransferase activity"/>
    <property type="evidence" value="ECO:0007669"/>
    <property type="project" value="TreeGrafter"/>
</dbReference>
<dbReference type="KEGG" id="tmn:UCRPA7_7099"/>
<evidence type="ECO:0008006" key="4">
    <source>
        <dbReference type="Google" id="ProtNLM"/>
    </source>
</evidence>
<keyword evidence="3" id="KW-1185">Reference proteome</keyword>
<sequence>MNSRANQSISLLLGGKLFLAPIKKDVEKVLDVGTGTGIWAIDFADEFENTQVIGTDLSPIQPTWVPPNLKFELDDALQTWSWPEGEFDFVHLRYLFGAIADWGALFKEAFRVCKPGGWVESCEVDPVFLSDDGTTDKEWGIKMWNSLYREGGKKFGRSFCVVEEDLQMPAFKEAGFVDIQHVDYKAGFD</sequence>
<protein>
    <recommendedName>
        <fullName evidence="4">S-adenosyl-L-methionine-dependent methyltransferase</fullName>
    </recommendedName>
</protein>
<dbReference type="Pfam" id="PF13489">
    <property type="entry name" value="Methyltransf_23"/>
    <property type="match status" value="1"/>
</dbReference>
<dbReference type="PANTHER" id="PTHR43591:SF10">
    <property type="entry name" value="ABC TRANSMEMBRANE TYPE-1 DOMAIN-CONTAINING PROTEIN-RELATED"/>
    <property type="match status" value="1"/>
</dbReference>
<dbReference type="RefSeq" id="XP_007917824.1">
    <property type="nucleotide sequence ID" value="XM_007919633.1"/>
</dbReference>
<evidence type="ECO:0000313" key="3">
    <source>
        <dbReference type="Proteomes" id="UP000014074"/>
    </source>
</evidence>
<dbReference type="PANTHER" id="PTHR43591">
    <property type="entry name" value="METHYLTRANSFERASE"/>
    <property type="match status" value="1"/>
</dbReference>
<dbReference type="CDD" id="cd02440">
    <property type="entry name" value="AdoMet_MTases"/>
    <property type="match status" value="1"/>
</dbReference>
<organism evidence="2 3">
    <name type="scientific">Phaeoacremonium minimum (strain UCR-PA7)</name>
    <name type="common">Esca disease fungus</name>
    <name type="synonym">Togninia minima</name>
    <dbReference type="NCBI Taxonomy" id="1286976"/>
    <lineage>
        <taxon>Eukaryota</taxon>
        <taxon>Fungi</taxon>
        <taxon>Dikarya</taxon>
        <taxon>Ascomycota</taxon>
        <taxon>Pezizomycotina</taxon>
        <taxon>Sordariomycetes</taxon>
        <taxon>Sordariomycetidae</taxon>
        <taxon>Togniniales</taxon>
        <taxon>Togniniaceae</taxon>
        <taxon>Phaeoacremonium</taxon>
    </lineage>
</organism>
<evidence type="ECO:0000256" key="1">
    <source>
        <dbReference type="ARBA" id="ARBA00038158"/>
    </source>
</evidence>
<evidence type="ECO:0000313" key="2">
    <source>
        <dbReference type="EMBL" id="EON97487.1"/>
    </source>
</evidence>
<proteinExistence type="inferred from homology"/>
<dbReference type="HOGENOM" id="CLU_010595_2_2_1"/>
<dbReference type="AlphaFoldDB" id="R8BDW2"/>
<dbReference type="SUPFAM" id="SSF53335">
    <property type="entry name" value="S-adenosyl-L-methionine-dependent methyltransferases"/>
    <property type="match status" value="1"/>
</dbReference>